<keyword evidence="15" id="KW-0342">GTP-binding</keyword>
<feature type="coiled-coil region" evidence="18">
    <location>
        <begin position="336"/>
        <end position="370"/>
    </location>
</feature>
<evidence type="ECO:0000256" key="15">
    <source>
        <dbReference type="ARBA" id="ARBA00023134"/>
    </source>
</evidence>
<evidence type="ECO:0000256" key="5">
    <source>
        <dbReference type="ARBA" id="ARBA00022528"/>
    </source>
</evidence>
<dbReference type="PANTHER" id="PTHR10903">
    <property type="entry name" value="GTPASE, IMAP FAMILY MEMBER-RELATED"/>
    <property type="match status" value="1"/>
</dbReference>
<dbReference type="GO" id="GO:0005525">
    <property type="term" value="F:GTP binding"/>
    <property type="evidence" value="ECO:0007669"/>
    <property type="project" value="UniProtKB-KW"/>
</dbReference>
<name>A0A1X7U7R4_AMPQE</name>
<dbReference type="Pfam" id="PF04548">
    <property type="entry name" value="AIG1"/>
    <property type="match status" value="1"/>
</dbReference>
<comment type="similarity">
    <text evidence="3">Belongs to the TRAFAC class TrmE-Era-EngA-EngB-Septin-like GTPase superfamily. AIG1/Toc34/Toc159-like paraseptin GTPase family. IAN subfamily.</text>
</comment>
<dbReference type="InterPro" id="IPR006703">
    <property type="entry name" value="G_AIG1"/>
</dbReference>
<evidence type="ECO:0000256" key="16">
    <source>
        <dbReference type="ARBA" id="ARBA00023136"/>
    </source>
</evidence>
<dbReference type="OrthoDB" id="8954335at2759"/>
<dbReference type="InParanoid" id="A0A1X7U7R4"/>
<evidence type="ECO:0000256" key="6">
    <source>
        <dbReference type="ARBA" id="ARBA00022640"/>
    </source>
</evidence>
<keyword evidence="10" id="KW-0378">Hydrolase</keyword>
<dbReference type="GO" id="GO:0015031">
    <property type="term" value="P:protein transport"/>
    <property type="evidence" value="ECO:0007669"/>
    <property type="project" value="UniProtKB-KW"/>
</dbReference>
<dbReference type="Gene3D" id="3.40.50.300">
    <property type="entry name" value="P-loop containing nucleotide triphosphate hydrolases"/>
    <property type="match status" value="1"/>
</dbReference>
<dbReference type="GO" id="GO:0016020">
    <property type="term" value="C:membrane"/>
    <property type="evidence" value="ECO:0007669"/>
    <property type="project" value="UniProtKB-SubCell"/>
</dbReference>
<evidence type="ECO:0000256" key="17">
    <source>
        <dbReference type="ARBA" id="ARBA00024013"/>
    </source>
</evidence>
<dbReference type="AlphaFoldDB" id="A0A1X7U7R4"/>
<reference evidence="20" key="1">
    <citation type="submission" date="2017-05" db="UniProtKB">
        <authorList>
            <consortium name="EnsemblMetazoa"/>
        </authorList>
    </citation>
    <scope>IDENTIFICATION</scope>
</reference>
<keyword evidence="14" id="KW-1133">Transmembrane helix</keyword>
<keyword evidence="4" id="KW-0813">Transport</keyword>
<evidence type="ECO:0000256" key="3">
    <source>
        <dbReference type="ARBA" id="ARBA00008535"/>
    </source>
</evidence>
<evidence type="ECO:0000256" key="4">
    <source>
        <dbReference type="ARBA" id="ARBA00022448"/>
    </source>
</evidence>
<evidence type="ECO:0000256" key="14">
    <source>
        <dbReference type="ARBA" id="ARBA00022989"/>
    </source>
</evidence>
<evidence type="ECO:0000256" key="1">
    <source>
        <dbReference type="ARBA" id="ARBA00001946"/>
    </source>
</evidence>
<evidence type="ECO:0000256" key="10">
    <source>
        <dbReference type="ARBA" id="ARBA00022801"/>
    </source>
</evidence>
<keyword evidence="13" id="KW-0653">Protein transport</keyword>
<dbReference type="GO" id="GO:0046872">
    <property type="term" value="F:metal ion binding"/>
    <property type="evidence" value="ECO:0007669"/>
    <property type="project" value="UniProtKB-KW"/>
</dbReference>
<organism evidence="20">
    <name type="scientific">Amphimedon queenslandica</name>
    <name type="common">Sponge</name>
    <dbReference type="NCBI Taxonomy" id="400682"/>
    <lineage>
        <taxon>Eukaryota</taxon>
        <taxon>Metazoa</taxon>
        <taxon>Porifera</taxon>
        <taxon>Demospongiae</taxon>
        <taxon>Heteroscleromorpha</taxon>
        <taxon>Haplosclerida</taxon>
        <taxon>Niphatidae</taxon>
        <taxon>Amphimedon</taxon>
    </lineage>
</organism>
<sequence length="491" mass="56896">MATMSRFSKVESVVRAALARDDHKELRLLVTGKTGEGKSTLVNGLLGKEVAKEGAGTERCTTQVAEYKAELHGVPVTVFDSPGLQDTTENEDKYIADMKKKCQNLSLVLYCTKMTNNRLKEEDKRAILKLTVEFGQNFWKYAVLVLTFANTENVTRRDERDEDTGPEPDFDDTESWNVLKKERFEGRVKIWKESFHKFFIDEVGLTRDIVERILVVPVGDSRPSLDNREPYRLPDRDDWFSEFWKACSLRVREINLFFKISKHRFISSQATQDDALTDLVSEMIAMAAENEEFVKMIEESPVQDSTLQLSDAPKVDETYSEKLQENIKKMDSEKWVKEQKEIIKREKRKNEEEAEAIRKERARIQQLETYIIRVVGVASRLIMESDLKRWLAEGLSSQLQLPVDKGVVEYLVAMDTKAEVEDYLEGLLGKKSHQDFIREFLLCWTAVVEERHHHGNMEMIVAHSRQEKEELVLFEPKKTTKKSKKVFKLIV</sequence>
<evidence type="ECO:0000256" key="7">
    <source>
        <dbReference type="ARBA" id="ARBA00022692"/>
    </source>
</evidence>
<feature type="domain" description="AIG1-type G" evidence="19">
    <location>
        <begin position="23"/>
        <end position="234"/>
    </location>
</feature>
<evidence type="ECO:0000256" key="18">
    <source>
        <dbReference type="SAM" id="Coils"/>
    </source>
</evidence>
<comment type="subcellular location">
    <subcellularLocation>
        <location evidence="2">Membrane</location>
        <topology evidence="2">Single-pass membrane protein</topology>
    </subcellularLocation>
    <subcellularLocation>
        <location evidence="17">Plastid</location>
        <location evidence="17">Chloroplast outer membrane</location>
    </subcellularLocation>
</comment>
<dbReference type="SUPFAM" id="SSF52540">
    <property type="entry name" value="P-loop containing nucleoside triphosphate hydrolases"/>
    <property type="match status" value="1"/>
</dbReference>
<keyword evidence="7" id="KW-0812">Transmembrane</keyword>
<dbReference type="PROSITE" id="PS51720">
    <property type="entry name" value="G_AIG1"/>
    <property type="match status" value="1"/>
</dbReference>
<keyword evidence="9" id="KW-0547">Nucleotide-binding</keyword>
<dbReference type="EnsemblMetazoa" id="Aqu2.1.23539_001">
    <property type="protein sequence ID" value="Aqu2.1.23539_001"/>
    <property type="gene ID" value="Aqu2.1.23539"/>
</dbReference>
<evidence type="ECO:0000313" key="20">
    <source>
        <dbReference type="EnsemblMetazoa" id="Aqu2.1.23539_001"/>
    </source>
</evidence>
<dbReference type="PANTHER" id="PTHR10903:SF135">
    <property type="entry name" value="TRANSLOCASE OF CHLOROPLAST 120, CHLOROPLASTIC-RELATED"/>
    <property type="match status" value="1"/>
</dbReference>
<evidence type="ECO:0000256" key="12">
    <source>
        <dbReference type="ARBA" id="ARBA00022842"/>
    </source>
</evidence>
<keyword evidence="8" id="KW-0479">Metal-binding</keyword>
<proteinExistence type="inferred from homology"/>
<comment type="cofactor">
    <cofactor evidence="1">
        <name>Mg(2+)</name>
        <dbReference type="ChEBI" id="CHEBI:18420"/>
    </cofactor>
</comment>
<keyword evidence="11" id="KW-1002">Plastid outer membrane</keyword>
<keyword evidence="6" id="KW-0934">Plastid</keyword>
<evidence type="ECO:0000256" key="8">
    <source>
        <dbReference type="ARBA" id="ARBA00022723"/>
    </source>
</evidence>
<evidence type="ECO:0000259" key="19">
    <source>
        <dbReference type="PROSITE" id="PS51720"/>
    </source>
</evidence>
<dbReference type="Pfam" id="PF23135">
    <property type="entry name" value="TRI4_N"/>
    <property type="match status" value="1"/>
</dbReference>
<keyword evidence="16" id="KW-0472">Membrane</keyword>
<accession>A0A1X7U7R4</accession>
<keyword evidence="12" id="KW-0460">Magnesium</keyword>
<dbReference type="InterPro" id="IPR056994">
    <property type="entry name" value="TRI4_N"/>
</dbReference>
<evidence type="ECO:0000256" key="2">
    <source>
        <dbReference type="ARBA" id="ARBA00004167"/>
    </source>
</evidence>
<evidence type="ECO:0000256" key="13">
    <source>
        <dbReference type="ARBA" id="ARBA00022927"/>
    </source>
</evidence>
<keyword evidence="18" id="KW-0175">Coiled coil</keyword>
<protein>
    <recommendedName>
        <fullName evidence="19">AIG1-type G domain-containing protein</fullName>
    </recommendedName>
</protein>
<evidence type="ECO:0000256" key="11">
    <source>
        <dbReference type="ARBA" id="ARBA00022805"/>
    </source>
</evidence>
<keyword evidence="5" id="KW-0150">Chloroplast</keyword>
<evidence type="ECO:0000256" key="9">
    <source>
        <dbReference type="ARBA" id="ARBA00022741"/>
    </source>
</evidence>
<dbReference type="InterPro" id="IPR027417">
    <property type="entry name" value="P-loop_NTPase"/>
</dbReference>
<dbReference type="GO" id="GO:0016787">
    <property type="term" value="F:hydrolase activity"/>
    <property type="evidence" value="ECO:0007669"/>
    <property type="project" value="UniProtKB-KW"/>
</dbReference>
<dbReference type="InterPro" id="IPR045058">
    <property type="entry name" value="GIMA/IAN/Toc"/>
</dbReference>